<dbReference type="Proteomes" id="UP001198571">
    <property type="component" value="Unassembled WGS sequence"/>
</dbReference>
<keyword evidence="1" id="KW-0812">Transmembrane</keyword>
<sequence length="276" mass="30523">MFRPEVKRRPSRMRSGIELIEIIYHTTVWQLRGTHSSAVKGLVMNVIQAALVLTIFVVMFDMLGMRRVKISGGDFVLYVMSGVFMFLTHVKALGAVSGASSPTSAMMMHAPMNPLVAVVSAAFAALYSQTFAAGVILFLYHAVLAPVYIPDPVGMVGMFILSWGSGAAIGLIFYAAKPWNPDLVGILTTVYQRANMIASGKMLVANSTPAWLRGWFDWNPLFHTIDQARGDMFVNYLPRHTSVEYPVIVTLVCLMLGLMGQFFTRKYASASWGKRR</sequence>
<name>A0ABS8CHJ3_9RHOB</name>
<feature type="transmembrane region" description="Helical" evidence="1">
    <location>
        <begin position="42"/>
        <end position="63"/>
    </location>
</feature>
<evidence type="ECO:0000256" key="1">
    <source>
        <dbReference type="SAM" id="Phobius"/>
    </source>
</evidence>
<organism evidence="2 3">
    <name type="scientific">Pseudogemmobacter faecipullorum</name>
    <dbReference type="NCBI Taxonomy" id="2755041"/>
    <lineage>
        <taxon>Bacteria</taxon>
        <taxon>Pseudomonadati</taxon>
        <taxon>Pseudomonadota</taxon>
        <taxon>Alphaproteobacteria</taxon>
        <taxon>Rhodobacterales</taxon>
        <taxon>Paracoccaceae</taxon>
        <taxon>Pseudogemmobacter</taxon>
    </lineage>
</organism>
<keyword evidence="3" id="KW-1185">Reference proteome</keyword>
<evidence type="ECO:0000313" key="2">
    <source>
        <dbReference type="EMBL" id="MCB5408862.1"/>
    </source>
</evidence>
<feature type="transmembrane region" description="Helical" evidence="1">
    <location>
        <begin position="245"/>
        <end position="264"/>
    </location>
</feature>
<proteinExistence type="predicted"/>
<dbReference type="EMBL" id="JACDXX010000002">
    <property type="protein sequence ID" value="MCB5408862.1"/>
    <property type="molecule type" value="Genomic_DNA"/>
</dbReference>
<keyword evidence="1" id="KW-1133">Transmembrane helix</keyword>
<feature type="transmembrane region" description="Helical" evidence="1">
    <location>
        <begin position="152"/>
        <end position="176"/>
    </location>
</feature>
<evidence type="ECO:0000313" key="3">
    <source>
        <dbReference type="Proteomes" id="UP001198571"/>
    </source>
</evidence>
<feature type="transmembrane region" description="Helical" evidence="1">
    <location>
        <begin position="75"/>
        <end position="95"/>
    </location>
</feature>
<accession>A0ABS8CHJ3</accession>
<reference evidence="2 3" key="1">
    <citation type="submission" date="2020-07" db="EMBL/GenBank/DDBJ databases">
        <title>Pseudogemmobacter sp. nov., isolated from poultry manure in Taiwan.</title>
        <authorList>
            <person name="Lin S.-Y."/>
            <person name="Tang Y.-S."/>
            <person name="Young C.-C."/>
        </authorList>
    </citation>
    <scope>NUCLEOTIDE SEQUENCE [LARGE SCALE GENOMIC DNA]</scope>
    <source>
        <strain evidence="2 3">CC-YST710</strain>
    </source>
</reference>
<comment type="caution">
    <text evidence="2">The sequence shown here is derived from an EMBL/GenBank/DDBJ whole genome shotgun (WGS) entry which is preliminary data.</text>
</comment>
<gene>
    <name evidence="2" type="ORF">H0485_02410</name>
</gene>
<protein>
    <submittedName>
        <fullName evidence="2">ABC transporter permease</fullName>
    </submittedName>
</protein>
<feature type="transmembrane region" description="Helical" evidence="1">
    <location>
        <begin position="115"/>
        <end position="140"/>
    </location>
</feature>
<dbReference type="RefSeq" id="WP_226933764.1">
    <property type="nucleotide sequence ID" value="NZ_JACDXX010000002.1"/>
</dbReference>
<keyword evidence="1" id="KW-0472">Membrane</keyword>